<reference evidence="8" key="1">
    <citation type="submission" date="2021-01" db="EMBL/GenBank/DDBJ databases">
        <authorList>
            <person name="Kaushik A."/>
        </authorList>
    </citation>
    <scope>NUCLEOTIDE SEQUENCE</scope>
    <source>
        <strain evidence="8">AG1-1A</strain>
    </source>
</reference>
<feature type="active site" evidence="5 6">
    <location>
        <position position="381"/>
    </location>
</feature>
<dbReference type="Gene3D" id="2.60.120.380">
    <property type="match status" value="2"/>
</dbReference>
<dbReference type="InterPro" id="IPR038765">
    <property type="entry name" value="Papain-like_cys_pep_sf"/>
</dbReference>
<dbReference type="GO" id="GO:0006508">
    <property type="term" value="P:proteolysis"/>
    <property type="evidence" value="ECO:0007669"/>
    <property type="project" value="UniProtKB-KW"/>
</dbReference>
<feature type="domain" description="Calpain catalytic" evidence="7">
    <location>
        <begin position="314"/>
        <end position="586"/>
    </location>
</feature>
<evidence type="ECO:0000256" key="6">
    <source>
        <dbReference type="PROSITE-ProRule" id="PRU00239"/>
    </source>
</evidence>
<name>A0A8H3H5J8_9AGAM</name>
<dbReference type="Pfam" id="PF00648">
    <property type="entry name" value="Peptidase_C2"/>
    <property type="match status" value="1"/>
</dbReference>
<proteinExistence type="inferred from homology"/>
<keyword evidence="2 6" id="KW-0645">Protease</keyword>
<evidence type="ECO:0000256" key="5">
    <source>
        <dbReference type="PIRSR" id="PIRSR622684-1"/>
    </source>
</evidence>
<dbReference type="Pfam" id="PF04212">
    <property type="entry name" value="MIT"/>
    <property type="match status" value="1"/>
</dbReference>
<dbReference type="InterPro" id="IPR022684">
    <property type="entry name" value="Calpain_cysteine_protease"/>
</dbReference>
<evidence type="ECO:0000256" key="2">
    <source>
        <dbReference type="ARBA" id="ARBA00022670"/>
    </source>
</evidence>
<dbReference type="GO" id="GO:0004198">
    <property type="term" value="F:calcium-dependent cysteine-type endopeptidase activity"/>
    <property type="evidence" value="ECO:0007669"/>
    <property type="project" value="InterPro"/>
</dbReference>
<dbReference type="PROSITE" id="PS50203">
    <property type="entry name" value="CALPAIN_CAT"/>
    <property type="match status" value="1"/>
</dbReference>
<feature type="active site" evidence="5 6">
    <location>
        <position position="548"/>
    </location>
</feature>
<dbReference type="SUPFAM" id="SSF116846">
    <property type="entry name" value="MIT domain"/>
    <property type="match status" value="1"/>
</dbReference>
<comment type="caution">
    <text evidence="8">The sequence shown here is derived from an EMBL/GenBank/DDBJ whole genome shotgun (WGS) entry which is preliminary data.</text>
</comment>
<dbReference type="EMBL" id="CAJMWR010004360">
    <property type="protein sequence ID" value="CAE6497593.1"/>
    <property type="molecule type" value="Genomic_DNA"/>
</dbReference>
<dbReference type="SUPFAM" id="SSF49758">
    <property type="entry name" value="Calpain large subunit, middle domain (domain III)"/>
    <property type="match status" value="2"/>
</dbReference>
<dbReference type="SUPFAM" id="SSF54001">
    <property type="entry name" value="Cysteine proteinases"/>
    <property type="match status" value="1"/>
</dbReference>
<dbReference type="Proteomes" id="UP000663840">
    <property type="component" value="Unassembled WGS sequence"/>
</dbReference>
<dbReference type="SMART" id="SM00720">
    <property type="entry name" value="calpain_III"/>
    <property type="match status" value="1"/>
</dbReference>
<comment type="similarity">
    <text evidence="1">Belongs to the peptidase C2 family. PalB/RIM13 subfamily.</text>
</comment>
<evidence type="ECO:0000313" key="8">
    <source>
        <dbReference type="EMBL" id="CAE6497593.1"/>
    </source>
</evidence>
<gene>
    <name evidence="8" type="ORF">RDB_LOCUS155485</name>
</gene>
<dbReference type="SMART" id="SM00230">
    <property type="entry name" value="CysPc"/>
    <property type="match status" value="1"/>
</dbReference>
<dbReference type="PRINTS" id="PR00704">
    <property type="entry name" value="CALPAIN"/>
</dbReference>
<evidence type="ECO:0000256" key="3">
    <source>
        <dbReference type="ARBA" id="ARBA00022801"/>
    </source>
</evidence>
<evidence type="ECO:0000256" key="1">
    <source>
        <dbReference type="ARBA" id="ARBA00010193"/>
    </source>
</evidence>
<accession>A0A8H3H5J8</accession>
<evidence type="ECO:0000313" key="9">
    <source>
        <dbReference type="Proteomes" id="UP000663840"/>
    </source>
</evidence>
<dbReference type="Gene3D" id="1.20.58.80">
    <property type="entry name" value="Phosphotransferase system, lactose/cellobiose-type IIA subunit"/>
    <property type="match status" value="1"/>
</dbReference>
<dbReference type="InterPro" id="IPR036213">
    <property type="entry name" value="Calpain_III_sf"/>
</dbReference>
<dbReference type="InterPro" id="IPR007330">
    <property type="entry name" value="MIT_dom"/>
</dbReference>
<evidence type="ECO:0000259" key="7">
    <source>
        <dbReference type="PROSITE" id="PS50203"/>
    </source>
</evidence>
<dbReference type="InterPro" id="IPR051297">
    <property type="entry name" value="PalB/RIM13"/>
</dbReference>
<dbReference type="PANTHER" id="PTHR46143:SF1">
    <property type="entry name" value="CALPAIN-7"/>
    <property type="match status" value="1"/>
</dbReference>
<keyword evidence="4 6" id="KW-0788">Thiol protease</keyword>
<dbReference type="InterPro" id="IPR036181">
    <property type="entry name" value="MIT_dom_sf"/>
</dbReference>
<evidence type="ECO:0000256" key="4">
    <source>
        <dbReference type="ARBA" id="ARBA00022807"/>
    </source>
</evidence>
<feature type="active site" evidence="5 6">
    <location>
        <position position="568"/>
    </location>
</feature>
<organism evidence="8 9">
    <name type="scientific">Rhizoctonia solani</name>
    <dbReference type="NCBI Taxonomy" id="456999"/>
    <lineage>
        <taxon>Eukaryota</taxon>
        <taxon>Fungi</taxon>
        <taxon>Dikarya</taxon>
        <taxon>Basidiomycota</taxon>
        <taxon>Agaricomycotina</taxon>
        <taxon>Agaricomycetes</taxon>
        <taxon>Cantharellales</taxon>
        <taxon>Ceratobasidiaceae</taxon>
        <taxon>Rhizoctonia</taxon>
    </lineage>
</organism>
<dbReference type="AlphaFoldDB" id="A0A8H3H5J8"/>
<keyword evidence="3 6" id="KW-0378">Hydrolase</keyword>
<dbReference type="PANTHER" id="PTHR46143">
    <property type="entry name" value="CALPAIN-7"/>
    <property type="match status" value="1"/>
</dbReference>
<dbReference type="InterPro" id="IPR022683">
    <property type="entry name" value="Calpain_III"/>
</dbReference>
<sequence>MEARYPLFPTPPGDWRTDVFALQSIRMAAIYNIMIRTINSIIHHAYTINKTDIPGFMSYCCNLAIFIQYHAMIEDFMFLFLEMGFTKKQGALVPEAMNLKDMGTWVNFCTDVRKNSAKYNPGDLVGPLKQFADPMLTHMKRTMPLLDAALLKQYIQPDMLKSFETQLEAKNENDCLPFSAAPLLMVNSDCTHNSWFPPVPSPVVMALRLSETKLLDDAQATLARAMQAEHAGQLDAAYHLYIECAKDFVHLATNSTRPQIRNAARTAGSRALGRADLIKNAKQGELRRVQRDPLSEEEQLHILKRSSRVNGINLPAWPSSIGQSFGSDDQSRSIFIDTDGAPQLSPAHSAALAGWKRPLAELPMVDLETPDEIVQDVVSDCSVIAALGVCAEHRQRFGTCLALCSIYPQTEQNIPFRNSQGKYYVRMMFNGTWRMIVIDELLPTAPDGRLICATTVKQAQLWPALLEKAYMKLMGGYDFPGSNSSIDLHAITSWIPEHMYLNGNDFQREKSWKRIYDGFINGKALLTLGTGETVTSEDRWKDILIAAHNYAIVGLEDDGTTQNLKVLNPWRRTDASQGGGLLTISWGLVCNLFESVYLNWDPNMFSHSRVIHGMWRPPTDESGEHSASNHHYRLRYSNPNVFSGSQPPEIWVLLTRHVLSKETKADFIALHHFSHTEAGGLPRADQVPNKGTYYNSPHILIRIKDTPSDEIISLIAARDGSGPETGYTLSIYSHAKIEIEAITKVLGYIKTVSLIELVFANFLDLVQAKGNFTSKSAGGNASLPTFMNNPQYRVRIGNGTEGGSRGRVPVKLTVEGARTLPLNMKLVWSGGKRVSDVVAGDVILDSGAYNFGLTCTEGEVQSGDYTLVLSSFRAGQQGEYALRVECDASVEISLLPPEGAGMFHKTVKGAWDAASAMGGPSSGKYEHNPTFEIAVSSPTQVR</sequence>
<dbReference type="InterPro" id="IPR001300">
    <property type="entry name" value="Peptidase_C2_calpain_cat"/>
</dbReference>
<protein>
    <recommendedName>
        <fullName evidence="7">Calpain catalytic domain-containing protein</fullName>
    </recommendedName>
</protein>